<reference evidence="1" key="1">
    <citation type="submission" date="2019-03" db="EMBL/GenBank/DDBJ databases">
        <authorList>
            <consortium name="Pathogen Informatics"/>
        </authorList>
    </citation>
    <scope>NUCLEOTIDE SEQUENCE</scope>
    <source>
        <strain evidence="1">5012STDY7626450</strain>
    </source>
</reference>
<organism evidence="1">
    <name type="scientific">Klebsiella pneumoniae</name>
    <dbReference type="NCBI Taxonomy" id="573"/>
    <lineage>
        <taxon>Bacteria</taxon>
        <taxon>Pseudomonadati</taxon>
        <taxon>Pseudomonadota</taxon>
        <taxon>Gammaproteobacteria</taxon>
        <taxon>Enterobacterales</taxon>
        <taxon>Enterobacteriaceae</taxon>
        <taxon>Klebsiella/Raoultella group</taxon>
        <taxon>Klebsiella</taxon>
        <taxon>Klebsiella pneumoniae complex</taxon>
    </lineage>
</organism>
<gene>
    <name evidence="1" type="ORF">SAMEA4873652_05479</name>
</gene>
<proteinExistence type="predicted"/>
<dbReference type="EMBL" id="CAAHCV010000048">
    <property type="protein sequence ID" value="VGM16104.1"/>
    <property type="molecule type" value="Genomic_DNA"/>
</dbReference>
<evidence type="ECO:0000313" key="1">
    <source>
        <dbReference type="EMBL" id="VGM16104.1"/>
    </source>
</evidence>
<protein>
    <submittedName>
        <fullName evidence="1">Uncharacterized protein</fullName>
    </submittedName>
</protein>
<dbReference type="RefSeq" id="WP_135625232.1">
    <property type="nucleotide sequence ID" value="NZ_CAAGZE010000044.1"/>
</dbReference>
<accession>A0A486DNL3</accession>
<name>A0A486DNL3_KLEPN</name>
<dbReference type="AlphaFoldDB" id="A0A486DNL3"/>
<sequence>MLLMNEPQNHKIQKMQDDFKNLSVEEKQFIAKCLDVSSTDEVDALITKMVAPQKISMQDRINQRINK</sequence>